<dbReference type="PRINTS" id="PR00069">
    <property type="entry name" value="ALDKETRDTASE"/>
</dbReference>
<dbReference type="Gene3D" id="3.20.20.100">
    <property type="entry name" value="NADP-dependent oxidoreductase domain"/>
    <property type="match status" value="1"/>
</dbReference>
<dbReference type="InterPro" id="IPR018170">
    <property type="entry name" value="Aldo/ket_reductase_CS"/>
</dbReference>
<dbReference type="Pfam" id="PF00248">
    <property type="entry name" value="Aldo_ket_red"/>
    <property type="match status" value="1"/>
</dbReference>
<feature type="domain" description="NADP-dependent oxidoreductase" evidence="1">
    <location>
        <begin position="20"/>
        <end position="277"/>
    </location>
</feature>
<dbReference type="CDD" id="cd19071">
    <property type="entry name" value="AKR_AKR1-5-like"/>
    <property type="match status" value="1"/>
</dbReference>
<name>A0A8J7TLC5_9BACT</name>
<evidence type="ECO:0000313" key="3">
    <source>
        <dbReference type="Proteomes" id="UP000664277"/>
    </source>
</evidence>
<gene>
    <name evidence="2" type="ORF">J0M35_08945</name>
</gene>
<dbReference type="Proteomes" id="UP000664277">
    <property type="component" value="Unassembled WGS sequence"/>
</dbReference>
<proteinExistence type="predicted"/>
<comment type="caution">
    <text evidence="2">The sequence shown here is derived from an EMBL/GenBank/DDBJ whole genome shotgun (WGS) entry which is preliminary data.</text>
</comment>
<dbReference type="SUPFAM" id="SSF51430">
    <property type="entry name" value="NAD(P)-linked oxidoreductase"/>
    <property type="match status" value="1"/>
</dbReference>
<protein>
    <submittedName>
        <fullName evidence="2">Aldo/keto reductase</fullName>
    </submittedName>
</protein>
<evidence type="ECO:0000259" key="1">
    <source>
        <dbReference type="Pfam" id="PF00248"/>
    </source>
</evidence>
<accession>A0A8J7TLC5</accession>
<dbReference type="GO" id="GO:0016491">
    <property type="term" value="F:oxidoreductase activity"/>
    <property type="evidence" value="ECO:0007669"/>
    <property type="project" value="InterPro"/>
</dbReference>
<dbReference type="PROSITE" id="PS00062">
    <property type="entry name" value="ALDOKETO_REDUCTASE_2"/>
    <property type="match status" value="1"/>
</dbReference>
<dbReference type="InterPro" id="IPR023210">
    <property type="entry name" value="NADP_OxRdtase_dom"/>
</dbReference>
<dbReference type="AlphaFoldDB" id="A0A8J7TLC5"/>
<dbReference type="PANTHER" id="PTHR43827">
    <property type="entry name" value="2,5-DIKETO-D-GLUCONIC ACID REDUCTASE"/>
    <property type="match status" value="1"/>
</dbReference>
<dbReference type="InterPro" id="IPR020471">
    <property type="entry name" value="AKR"/>
</dbReference>
<dbReference type="PANTHER" id="PTHR43827:SF8">
    <property type="entry name" value="ALDO_KETO REDUCTASE FAMILY PROTEIN"/>
    <property type="match status" value="1"/>
</dbReference>
<reference evidence="2" key="1">
    <citation type="submission" date="2021-02" db="EMBL/GenBank/DDBJ databases">
        <title>Genome-Resolved Metagenomics of a Microbial Community Performing Photosynthetic Biological Nutrient Removal.</title>
        <authorList>
            <person name="Mcdaniel E.A."/>
        </authorList>
    </citation>
    <scope>NUCLEOTIDE SEQUENCE</scope>
    <source>
        <strain evidence="2">UWPOB_OBS1</strain>
    </source>
</reference>
<evidence type="ECO:0000313" key="2">
    <source>
        <dbReference type="EMBL" id="MBN8660474.1"/>
    </source>
</evidence>
<organism evidence="2 3">
    <name type="scientific">Candidatus Obscuribacter phosphatis</name>
    <dbReference type="NCBI Taxonomy" id="1906157"/>
    <lineage>
        <taxon>Bacteria</taxon>
        <taxon>Bacillati</taxon>
        <taxon>Candidatus Melainabacteria</taxon>
        <taxon>Candidatus Obscuribacterales</taxon>
        <taxon>Candidatus Obscuribacteraceae</taxon>
        <taxon>Candidatus Obscuribacter</taxon>
    </lineage>
</organism>
<sequence length="281" mass="31395">MQFTAANGVQLPQIMYGTAWKKEATTDLVLKAVKAGFRAIDTANQLIHYDEALVGKALLELYRGGLKRDELFLQTKFTSVNGQDHRTPYDAKARPSTQVEQSFASSLEHLHTEVIDSYVLHGPYGRRGLTAEDLEVWQAIEKIYKSGKARIIGVSNFSADQLEELCLKAEIKPMVVQNRCYAVMGWDRDVRDVCAENQIVYQGFSLLTANGRALASPSVRAVATKYGVTMAQLIFRFSLQIGILPLTGTSDQEHMKEDLQALSFEIEPQYIKMIEAVATIE</sequence>
<dbReference type="InterPro" id="IPR036812">
    <property type="entry name" value="NAD(P)_OxRdtase_dom_sf"/>
</dbReference>
<dbReference type="EMBL" id="JAFLCK010000010">
    <property type="protein sequence ID" value="MBN8660474.1"/>
    <property type="molecule type" value="Genomic_DNA"/>
</dbReference>